<feature type="compositionally biased region" description="Acidic residues" evidence="6">
    <location>
        <begin position="294"/>
        <end position="303"/>
    </location>
</feature>
<dbReference type="InterPro" id="IPR029071">
    <property type="entry name" value="Ubiquitin-like_domsf"/>
</dbReference>
<evidence type="ECO:0000256" key="3">
    <source>
        <dbReference type="ARBA" id="ARBA00022989"/>
    </source>
</evidence>
<feature type="domain" description="Ubiquitin-like" evidence="8">
    <location>
        <begin position="5"/>
        <end position="66"/>
    </location>
</feature>
<protein>
    <recommendedName>
        <fullName evidence="8">Ubiquitin-like domain-containing protein</fullName>
    </recommendedName>
</protein>
<accession>A0AAV2R178</accession>
<evidence type="ECO:0000256" key="4">
    <source>
        <dbReference type="ARBA" id="ARBA00023136"/>
    </source>
</evidence>
<evidence type="ECO:0000313" key="10">
    <source>
        <dbReference type="Proteomes" id="UP001497623"/>
    </source>
</evidence>
<dbReference type="AlphaFoldDB" id="A0AAV2R178"/>
<comment type="caution">
    <text evidence="9">The sequence shown here is derived from an EMBL/GenBank/DDBJ whole genome shotgun (WGS) entry which is preliminary data.</text>
</comment>
<dbReference type="EMBL" id="CAXKWB010012926">
    <property type="protein sequence ID" value="CAL4105987.1"/>
    <property type="molecule type" value="Genomic_DNA"/>
</dbReference>
<feature type="transmembrane region" description="Helical" evidence="7">
    <location>
        <begin position="335"/>
        <end position="353"/>
    </location>
</feature>
<dbReference type="SUPFAM" id="SSF54236">
    <property type="entry name" value="Ubiquitin-like"/>
    <property type="match status" value="1"/>
</dbReference>
<feature type="compositionally biased region" description="Low complexity" evidence="6">
    <location>
        <begin position="368"/>
        <end position="378"/>
    </location>
</feature>
<keyword evidence="3 7" id="KW-1133">Transmembrane helix</keyword>
<proteinExistence type="predicted"/>
<evidence type="ECO:0000256" key="1">
    <source>
        <dbReference type="ARBA" id="ARBA00004370"/>
    </source>
</evidence>
<dbReference type="PANTHER" id="PTHR12943">
    <property type="entry name" value="HOMOCYSTEINE-RESPONSIVE ENDOPLASMIC RETICULUM-RESIDENT UNIQUITIN-LIKE DOMAIN HERPUD PROTEIN FAMILY MEMBER"/>
    <property type="match status" value="1"/>
</dbReference>
<evidence type="ECO:0000256" key="7">
    <source>
        <dbReference type="SAM" id="Phobius"/>
    </source>
</evidence>
<keyword evidence="5" id="KW-0834">Unfolded protein response</keyword>
<dbReference type="GO" id="GO:0016020">
    <property type="term" value="C:membrane"/>
    <property type="evidence" value="ECO:0007669"/>
    <property type="project" value="UniProtKB-SubCell"/>
</dbReference>
<feature type="region of interest" description="Disordered" evidence="6">
    <location>
        <begin position="359"/>
        <end position="393"/>
    </location>
</feature>
<reference evidence="9 10" key="1">
    <citation type="submission" date="2024-05" db="EMBL/GenBank/DDBJ databases">
        <authorList>
            <person name="Wallberg A."/>
        </authorList>
    </citation>
    <scope>NUCLEOTIDE SEQUENCE [LARGE SCALE GENOMIC DNA]</scope>
</reference>
<dbReference type="GO" id="GO:0030968">
    <property type="term" value="P:endoplasmic reticulum unfolded protein response"/>
    <property type="evidence" value="ECO:0007669"/>
    <property type="project" value="TreeGrafter"/>
</dbReference>
<dbReference type="PROSITE" id="PS50053">
    <property type="entry name" value="UBIQUITIN_2"/>
    <property type="match status" value="1"/>
</dbReference>
<evidence type="ECO:0000256" key="5">
    <source>
        <dbReference type="ARBA" id="ARBA00023230"/>
    </source>
</evidence>
<dbReference type="SMART" id="SM00213">
    <property type="entry name" value="UBQ"/>
    <property type="match status" value="1"/>
</dbReference>
<dbReference type="Pfam" id="PF00240">
    <property type="entry name" value="ubiquitin"/>
    <property type="match status" value="1"/>
</dbReference>
<evidence type="ECO:0000256" key="2">
    <source>
        <dbReference type="ARBA" id="ARBA00022692"/>
    </source>
</evidence>
<dbReference type="PANTHER" id="PTHR12943:SF27">
    <property type="entry name" value="HOMOCYSTEINE-INDUCED ENDOPLASMIC RETICULUM PROTEIN, ISOFORM A"/>
    <property type="match status" value="1"/>
</dbReference>
<dbReference type="FunFam" id="3.10.20.90:FF:000046">
    <property type="entry name" value="Homocysteine-responsive endoplasmic reticulum-resident ubiquitin-like domain member 2 protein"/>
    <property type="match status" value="1"/>
</dbReference>
<dbReference type="InterPro" id="IPR039751">
    <property type="entry name" value="HERPUD1/2"/>
</dbReference>
<sequence length="460" mass="51188">MEANVTLIIKAANQSVPDHRLECESDWTVLLLKNHLSNIHPSKPSVKEQRLIYSGQLLVDHLVLRNVLRHPSENNSYTIHLVCSPPRNNTTTTTTATVTPAVATINPAVTMATAAPSSIPPENIQVSSTSSGASVSINNPTSSELPLPSTDSSTDGVRRRFVSPEVSTSTTATNIGGPTPYMNPTPQFPQELITSGDPMHQMAIMQQMYAQYMNSYMQYMQMGGAMSGMMWPGQMMQPAAPMAPPPNPQVTVATAATEPQEPRVDANAQPQPQQQQQQQQQQQPQIRMNAQGGEVDEEEEGEEGVGRDWLDWIYMASRCAVLLSIVYFYSTPSRFMLVICIAMLLYLYQAGWFRPARRIEPPVPREGNNNNINRNDNNNQDDRNNNINNNNNNNLVNEVQQERVPDEANANLDDQNPAENNETTERVVEDVPARPSFLNLSWTFLTTFFTSLIPEQPQIV</sequence>
<dbReference type="CDD" id="cd01790">
    <property type="entry name" value="Ubl_HERP"/>
    <property type="match status" value="1"/>
</dbReference>
<evidence type="ECO:0000313" key="9">
    <source>
        <dbReference type="EMBL" id="CAL4105987.1"/>
    </source>
</evidence>
<evidence type="ECO:0000256" key="6">
    <source>
        <dbReference type="SAM" id="MobiDB-lite"/>
    </source>
</evidence>
<dbReference type="InterPro" id="IPR000626">
    <property type="entry name" value="Ubiquitin-like_dom"/>
</dbReference>
<feature type="region of interest" description="Disordered" evidence="6">
    <location>
        <begin position="258"/>
        <end position="303"/>
    </location>
</feature>
<feature type="compositionally biased region" description="Polar residues" evidence="6">
    <location>
        <begin position="137"/>
        <end position="155"/>
    </location>
</feature>
<feature type="region of interest" description="Disordered" evidence="6">
    <location>
        <begin position="118"/>
        <end position="158"/>
    </location>
</feature>
<organism evidence="9 10">
    <name type="scientific">Meganyctiphanes norvegica</name>
    <name type="common">Northern krill</name>
    <name type="synonym">Thysanopoda norvegica</name>
    <dbReference type="NCBI Taxonomy" id="48144"/>
    <lineage>
        <taxon>Eukaryota</taxon>
        <taxon>Metazoa</taxon>
        <taxon>Ecdysozoa</taxon>
        <taxon>Arthropoda</taxon>
        <taxon>Crustacea</taxon>
        <taxon>Multicrustacea</taxon>
        <taxon>Malacostraca</taxon>
        <taxon>Eumalacostraca</taxon>
        <taxon>Eucarida</taxon>
        <taxon>Euphausiacea</taxon>
        <taxon>Euphausiidae</taxon>
        <taxon>Meganyctiphanes</taxon>
    </lineage>
</organism>
<feature type="compositionally biased region" description="Low complexity" evidence="6">
    <location>
        <begin position="127"/>
        <end position="136"/>
    </location>
</feature>
<dbReference type="Proteomes" id="UP001497623">
    <property type="component" value="Unassembled WGS sequence"/>
</dbReference>
<gene>
    <name evidence="9" type="ORF">MNOR_LOCUS18225</name>
</gene>
<feature type="compositionally biased region" description="Low complexity" evidence="6">
    <location>
        <begin position="269"/>
        <end position="285"/>
    </location>
</feature>
<keyword evidence="2 7" id="KW-0812">Transmembrane</keyword>
<comment type="subcellular location">
    <subcellularLocation>
        <location evidence="1">Membrane</location>
    </subcellularLocation>
</comment>
<evidence type="ECO:0000259" key="8">
    <source>
        <dbReference type="PROSITE" id="PS50053"/>
    </source>
</evidence>
<keyword evidence="4 7" id="KW-0472">Membrane</keyword>
<feature type="compositionally biased region" description="Polar residues" evidence="6">
    <location>
        <begin position="412"/>
        <end position="421"/>
    </location>
</feature>
<feature type="region of interest" description="Disordered" evidence="6">
    <location>
        <begin position="409"/>
        <end position="428"/>
    </location>
</feature>
<dbReference type="Gene3D" id="3.10.20.90">
    <property type="entry name" value="Phosphatidylinositol 3-kinase Catalytic Subunit, Chain A, domain 1"/>
    <property type="match status" value="1"/>
</dbReference>
<name>A0AAV2R178_MEGNR</name>
<keyword evidence="10" id="KW-1185">Reference proteome</keyword>